<dbReference type="EMBL" id="SHKY01000001">
    <property type="protein sequence ID" value="RZU49783.1"/>
    <property type="molecule type" value="Genomic_DNA"/>
</dbReference>
<proteinExistence type="predicted"/>
<sequence length="247" mass="24365">MHAYLRASALGAVAATLLLGSVACAANQGEPAAASGLGGRSSGPAAAPTLSAPAPTVSAPAPAHSAPASARPGAARSSEPAKSTAAGVFSGRRQVFLVPVGSEGIVVVDASGRIGLTDGSGDRALFVLTPIGGDRYLIQTAKIRVGGEASCVAVRGNGEGPAPVVTAACDASAPGQQFRFRRTGAAEGKPTYTIYTGANTFLVRDEQGELLPGGTGVAAVRIGEGTPDIDTPFLLPDRGPASLPALD</sequence>
<evidence type="ECO:0000256" key="1">
    <source>
        <dbReference type="SAM" id="MobiDB-lite"/>
    </source>
</evidence>
<feature type="compositionally biased region" description="Low complexity" evidence="1">
    <location>
        <begin position="42"/>
        <end position="81"/>
    </location>
</feature>
<evidence type="ECO:0000256" key="2">
    <source>
        <dbReference type="SAM" id="SignalP"/>
    </source>
</evidence>
<keyword evidence="2" id="KW-0732">Signal</keyword>
<dbReference type="AlphaFoldDB" id="A0A4Q7ZHT2"/>
<feature type="chain" id="PRO_5020550990" description="Ricin-type beta-trefoil lectin protein" evidence="2">
    <location>
        <begin position="26"/>
        <end position="247"/>
    </location>
</feature>
<gene>
    <name evidence="3" type="ORF">EV385_1537</name>
</gene>
<feature type="signal peptide" evidence="2">
    <location>
        <begin position="1"/>
        <end position="25"/>
    </location>
</feature>
<keyword evidence="4" id="KW-1185">Reference proteome</keyword>
<dbReference type="Proteomes" id="UP000292564">
    <property type="component" value="Unassembled WGS sequence"/>
</dbReference>
<dbReference type="RefSeq" id="WP_130508805.1">
    <property type="nucleotide sequence ID" value="NZ_SHKY01000001.1"/>
</dbReference>
<evidence type="ECO:0000313" key="4">
    <source>
        <dbReference type="Proteomes" id="UP000292564"/>
    </source>
</evidence>
<protein>
    <recommendedName>
        <fullName evidence="5">Ricin-type beta-trefoil lectin protein</fullName>
    </recommendedName>
</protein>
<reference evidence="3 4" key="1">
    <citation type="submission" date="2019-02" db="EMBL/GenBank/DDBJ databases">
        <title>Sequencing the genomes of 1000 actinobacteria strains.</title>
        <authorList>
            <person name="Klenk H.-P."/>
        </authorList>
    </citation>
    <scope>NUCLEOTIDE SEQUENCE [LARGE SCALE GENOMIC DNA]</scope>
    <source>
        <strain evidence="3 4">DSM 45162</strain>
    </source>
</reference>
<dbReference type="OrthoDB" id="3296927at2"/>
<dbReference type="CDD" id="cd00161">
    <property type="entry name" value="beta-trefoil_Ricin-like"/>
    <property type="match status" value="1"/>
</dbReference>
<feature type="region of interest" description="Disordered" evidence="1">
    <location>
        <begin position="33"/>
        <end position="85"/>
    </location>
</feature>
<comment type="caution">
    <text evidence="3">The sequence shown here is derived from an EMBL/GenBank/DDBJ whole genome shotgun (WGS) entry which is preliminary data.</text>
</comment>
<name>A0A4Q7ZHT2_9ACTN</name>
<evidence type="ECO:0000313" key="3">
    <source>
        <dbReference type="EMBL" id="RZU49783.1"/>
    </source>
</evidence>
<organism evidence="3 4">
    <name type="scientific">Krasilnikovia cinnamomea</name>
    <dbReference type="NCBI Taxonomy" id="349313"/>
    <lineage>
        <taxon>Bacteria</taxon>
        <taxon>Bacillati</taxon>
        <taxon>Actinomycetota</taxon>
        <taxon>Actinomycetes</taxon>
        <taxon>Micromonosporales</taxon>
        <taxon>Micromonosporaceae</taxon>
        <taxon>Krasilnikovia</taxon>
    </lineage>
</organism>
<accession>A0A4Q7ZHT2</accession>
<evidence type="ECO:0008006" key="5">
    <source>
        <dbReference type="Google" id="ProtNLM"/>
    </source>
</evidence>
<dbReference type="PROSITE" id="PS51257">
    <property type="entry name" value="PROKAR_LIPOPROTEIN"/>
    <property type="match status" value="1"/>
</dbReference>